<evidence type="ECO:0008006" key="4">
    <source>
        <dbReference type="Google" id="ProtNLM"/>
    </source>
</evidence>
<dbReference type="EMBL" id="CM015734">
    <property type="protein sequence ID" value="KAF3706451.1"/>
    <property type="molecule type" value="Genomic_DNA"/>
</dbReference>
<dbReference type="AlphaFoldDB" id="A0A6G1QUS7"/>
<evidence type="ECO:0000256" key="1">
    <source>
        <dbReference type="SAM" id="MobiDB-lite"/>
    </source>
</evidence>
<accession>A0A6G1QUS7</accession>
<sequence length="68" mass="6930">MWCSFCIGGGTFDEADFLDVSGGDYKPDSSRGGKVDPTQKPKKPSSRDSGGFGVDLDDALGPGKGAGS</sequence>
<evidence type="ECO:0000313" key="3">
    <source>
        <dbReference type="Proteomes" id="UP000503349"/>
    </source>
</evidence>
<reference evidence="2 3" key="1">
    <citation type="submission" date="2019-02" db="EMBL/GenBank/DDBJ databases">
        <title>Opniocepnalus argus genome.</title>
        <authorList>
            <person name="Zhou C."/>
            <person name="Xiao S."/>
        </authorList>
    </citation>
    <scope>NUCLEOTIDE SEQUENCE [LARGE SCALE GENOMIC DNA]</scope>
    <source>
        <strain evidence="2">OARG1902GOOAL</strain>
        <tissue evidence="2">Muscle</tissue>
    </source>
</reference>
<evidence type="ECO:0000313" key="2">
    <source>
        <dbReference type="EMBL" id="KAF3706451.1"/>
    </source>
</evidence>
<feature type="compositionally biased region" description="Basic and acidic residues" evidence="1">
    <location>
        <begin position="25"/>
        <end position="39"/>
    </location>
</feature>
<name>A0A6G1QUS7_CHAAH</name>
<gene>
    <name evidence="2" type="ORF">EXN66_Car022143</name>
</gene>
<dbReference type="Proteomes" id="UP000503349">
    <property type="component" value="Chromosome 23"/>
</dbReference>
<organism evidence="2 3">
    <name type="scientific">Channa argus</name>
    <name type="common">Northern snakehead</name>
    <name type="synonym">Ophicephalus argus</name>
    <dbReference type="NCBI Taxonomy" id="215402"/>
    <lineage>
        <taxon>Eukaryota</taxon>
        <taxon>Metazoa</taxon>
        <taxon>Chordata</taxon>
        <taxon>Craniata</taxon>
        <taxon>Vertebrata</taxon>
        <taxon>Euteleostomi</taxon>
        <taxon>Actinopterygii</taxon>
        <taxon>Neopterygii</taxon>
        <taxon>Teleostei</taxon>
        <taxon>Neoteleostei</taxon>
        <taxon>Acanthomorphata</taxon>
        <taxon>Anabantaria</taxon>
        <taxon>Anabantiformes</taxon>
        <taxon>Channoidei</taxon>
        <taxon>Channidae</taxon>
        <taxon>Channa</taxon>
    </lineage>
</organism>
<feature type="region of interest" description="Disordered" evidence="1">
    <location>
        <begin position="21"/>
        <end position="68"/>
    </location>
</feature>
<keyword evidence="3" id="KW-1185">Reference proteome</keyword>
<protein>
    <recommendedName>
        <fullName evidence="4">CD99 antigen-like protein 2</fullName>
    </recommendedName>
</protein>
<reference evidence="3" key="2">
    <citation type="submission" date="2019-02" db="EMBL/GenBank/DDBJ databases">
        <title>Opniocepnalus argus Var Kimnra genome.</title>
        <authorList>
            <person name="Zhou C."/>
            <person name="Xiao S."/>
        </authorList>
    </citation>
    <scope>NUCLEOTIDE SEQUENCE [LARGE SCALE GENOMIC DNA]</scope>
</reference>
<proteinExistence type="predicted"/>